<protein>
    <submittedName>
        <fullName evidence="2">AbrB family transcriptional regulator</fullName>
    </submittedName>
</protein>
<feature type="domain" description="SpoVT-AbrB" evidence="1">
    <location>
        <begin position="13"/>
        <end position="58"/>
    </location>
</feature>
<dbReference type="Proteomes" id="UP000067625">
    <property type="component" value="Chromosome"/>
</dbReference>
<dbReference type="GO" id="GO:0003677">
    <property type="term" value="F:DNA binding"/>
    <property type="evidence" value="ECO:0007669"/>
    <property type="project" value="InterPro"/>
</dbReference>
<proteinExistence type="predicted"/>
<reference evidence="2 3" key="2">
    <citation type="journal article" date="2016" name="Int. J. Syst. Evol. Microbiol.">
        <title>Bacillus gobiensis sp. nov., isolated from a soil sample.</title>
        <authorList>
            <person name="Liu B."/>
            <person name="Liu G.H."/>
            <person name="Cetin S."/>
            <person name="Schumann P."/>
            <person name="Pan Z.Z."/>
            <person name="Chen Q.Q."/>
        </authorList>
    </citation>
    <scope>NUCLEOTIDE SEQUENCE [LARGE SCALE GENOMIC DNA]</scope>
    <source>
        <strain evidence="2 3">FJAT-4402</strain>
    </source>
</reference>
<dbReference type="InterPro" id="IPR007159">
    <property type="entry name" value="SpoVT-AbrB_dom"/>
</dbReference>
<dbReference type="OrthoDB" id="582905at2"/>
<dbReference type="SUPFAM" id="SSF89447">
    <property type="entry name" value="AbrB/MazE/MraZ-like"/>
    <property type="match status" value="1"/>
</dbReference>
<evidence type="ECO:0000259" key="1">
    <source>
        <dbReference type="SMART" id="SM00966"/>
    </source>
</evidence>
<accession>A0A0M3R8V9</accession>
<dbReference type="Gene3D" id="2.10.260.10">
    <property type="match status" value="1"/>
</dbReference>
<name>A0A0M3R8V9_9BACI</name>
<dbReference type="AlphaFoldDB" id="A0A0M3R8V9"/>
<dbReference type="InterPro" id="IPR037914">
    <property type="entry name" value="SpoVT-AbrB_sf"/>
</dbReference>
<dbReference type="Pfam" id="PF04014">
    <property type="entry name" value="MazE_antitoxin"/>
    <property type="match status" value="1"/>
</dbReference>
<dbReference type="RefSeq" id="WP_053602087.1">
    <property type="nucleotide sequence ID" value="NZ_CP012600.1"/>
</dbReference>
<reference evidence="3" key="1">
    <citation type="submission" date="2015-08" db="EMBL/GenBank/DDBJ databases">
        <title>Genome sequencing project for genomic taxonomy and phylogenomics of Bacillus-like bacteria.</title>
        <authorList>
            <person name="Liu B."/>
            <person name="Wang J."/>
            <person name="Zhu Y."/>
            <person name="Liu G."/>
            <person name="Chen Q."/>
            <person name="Chen Z."/>
            <person name="Lan J."/>
            <person name="Che J."/>
            <person name="Ge C."/>
            <person name="Shi H."/>
            <person name="Pan Z."/>
            <person name="Liu X."/>
        </authorList>
    </citation>
    <scope>NUCLEOTIDE SEQUENCE [LARGE SCALE GENOMIC DNA]</scope>
    <source>
        <strain evidence="3">FJAT-4402</strain>
    </source>
</reference>
<evidence type="ECO:0000313" key="2">
    <source>
        <dbReference type="EMBL" id="ALC80362.1"/>
    </source>
</evidence>
<gene>
    <name evidence="2" type="ORF">AM592_01160</name>
</gene>
<sequence length="87" mass="9668">MSKAVKDLERKVTKIGKSYGVTFPLELLKGAGLEPGDTVQIEQKDGDIILRKSRKIELPNGISPDFFDVLEETMKEHGEALKGLVDR</sequence>
<dbReference type="SMART" id="SM00966">
    <property type="entry name" value="SpoVT_AbrB"/>
    <property type="match status" value="1"/>
</dbReference>
<dbReference type="PATRIC" id="fig|1441095.3.peg.258"/>
<organism evidence="2 3">
    <name type="scientific">Bacillus gobiensis</name>
    <dbReference type="NCBI Taxonomy" id="1441095"/>
    <lineage>
        <taxon>Bacteria</taxon>
        <taxon>Bacillati</taxon>
        <taxon>Bacillota</taxon>
        <taxon>Bacilli</taxon>
        <taxon>Bacillales</taxon>
        <taxon>Bacillaceae</taxon>
        <taxon>Bacillus</taxon>
    </lineage>
</organism>
<keyword evidence="3" id="KW-1185">Reference proteome</keyword>
<dbReference type="STRING" id="1441095.AM592_01160"/>
<dbReference type="EMBL" id="CP012600">
    <property type="protein sequence ID" value="ALC80362.1"/>
    <property type="molecule type" value="Genomic_DNA"/>
</dbReference>
<evidence type="ECO:0000313" key="3">
    <source>
        <dbReference type="Proteomes" id="UP000067625"/>
    </source>
</evidence>